<dbReference type="SUPFAM" id="SSF56112">
    <property type="entry name" value="Protein kinase-like (PK-like)"/>
    <property type="match status" value="1"/>
</dbReference>
<evidence type="ECO:0000313" key="3">
    <source>
        <dbReference type="EMBL" id="OMD44752.1"/>
    </source>
</evidence>
<feature type="domain" description="Aminoglycoside phosphotransferase" evidence="2">
    <location>
        <begin position="28"/>
        <end position="257"/>
    </location>
</feature>
<dbReference type="EMBL" id="MPTB01000030">
    <property type="protein sequence ID" value="OMD44752.1"/>
    <property type="molecule type" value="Genomic_DNA"/>
</dbReference>
<sequence length="325" mass="37379">MNTMLALAEAALQQYRIEVASIHFVGQSASQVFKIVDTRNNSYSLRIHAAKSETMDSDWTSPETLRSEMIWLEALSAGTDLTAPVPCRNHHSELVTDVDGMKCTLIKWLEGEQQQFITTVEDAGRIGEMIGKLHQRAFSWTVPEQFTRPVYDGKRIGQALDKLHHWGKAGIIERENAELLTVAGQLVMNMMNTLDTTPNYWGIIHADLIPSNFIFYNQECRPIDFGACGFGYFLFDLGWTFSYIHPAYREQLLKSYSGHFMLPPNHIELLEGFFVAAQLETMNFWIGLPDAKDWLPEHIQRLASREFKHYVNKEQFLFTCTPYWE</sequence>
<dbReference type="PANTHER" id="PTHR21064:SF6">
    <property type="entry name" value="AMINOGLYCOSIDE PHOSPHOTRANSFERASE DOMAIN-CONTAINING PROTEIN"/>
    <property type="match status" value="1"/>
</dbReference>
<dbReference type="PANTHER" id="PTHR21064">
    <property type="entry name" value="AMINOGLYCOSIDE PHOSPHOTRANSFERASE DOMAIN-CONTAINING PROTEIN-RELATED"/>
    <property type="match status" value="1"/>
</dbReference>
<dbReference type="InterPro" id="IPR011009">
    <property type="entry name" value="Kinase-like_dom_sf"/>
</dbReference>
<evidence type="ECO:0000313" key="4">
    <source>
        <dbReference type="Proteomes" id="UP000187412"/>
    </source>
</evidence>
<gene>
    <name evidence="3" type="ORF">BSK56_21890</name>
</gene>
<keyword evidence="4" id="KW-1185">Reference proteome</keyword>
<comment type="similarity">
    <text evidence="1">Belongs to the pseudomonas-type ThrB family.</text>
</comment>
<reference evidence="3 4" key="1">
    <citation type="submission" date="2016-10" db="EMBL/GenBank/DDBJ databases">
        <title>Paenibacillus species isolates.</title>
        <authorList>
            <person name="Beno S.M."/>
        </authorList>
    </citation>
    <scope>NUCLEOTIDE SEQUENCE [LARGE SCALE GENOMIC DNA]</scope>
    <source>
        <strain evidence="3 4">FSL H7-0744</strain>
    </source>
</reference>
<accession>A0ABX3H2W1</accession>
<evidence type="ECO:0000259" key="2">
    <source>
        <dbReference type="Pfam" id="PF01636"/>
    </source>
</evidence>
<evidence type="ECO:0000256" key="1">
    <source>
        <dbReference type="ARBA" id="ARBA00038240"/>
    </source>
</evidence>
<organism evidence="3 4">
    <name type="scientific">Paenibacillus borealis</name>
    <dbReference type="NCBI Taxonomy" id="160799"/>
    <lineage>
        <taxon>Bacteria</taxon>
        <taxon>Bacillati</taxon>
        <taxon>Bacillota</taxon>
        <taxon>Bacilli</taxon>
        <taxon>Bacillales</taxon>
        <taxon>Paenibacillaceae</taxon>
        <taxon>Paenibacillus</taxon>
    </lineage>
</organism>
<comment type="caution">
    <text evidence="3">The sequence shown here is derived from an EMBL/GenBank/DDBJ whole genome shotgun (WGS) entry which is preliminary data.</text>
</comment>
<proteinExistence type="inferred from homology"/>
<dbReference type="InterPro" id="IPR050249">
    <property type="entry name" value="Pseudomonas-type_ThrB"/>
</dbReference>
<dbReference type="Pfam" id="PF01636">
    <property type="entry name" value="APH"/>
    <property type="match status" value="1"/>
</dbReference>
<dbReference type="Proteomes" id="UP000187412">
    <property type="component" value="Unassembled WGS sequence"/>
</dbReference>
<dbReference type="Gene3D" id="3.90.1200.10">
    <property type="match status" value="1"/>
</dbReference>
<dbReference type="InterPro" id="IPR002575">
    <property type="entry name" value="Aminoglycoside_PTrfase"/>
</dbReference>
<protein>
    <recommendedName>
        <fullName evidence="2">Aminoglycoside phosphotransferase domain-containing protein</fullName>
    </recommendedName>
</protein>
<name>A0ABX3H2W1_PAEBO</name>